<dbReference type="Proteomes" id="UP001305414">
    <property type="component" value="Unassembled WGS sequence"/>
</dbReference>
<proteinExistence type="predicted"/>
<sequence length="247" mass="27246">MVEKAGHKNRLRLQRIQWIDEGRPKAGGLENNDDDDLFGESNQPEERDPAIYPARIAPIFQNSSDRRAKTPVENDPFDEDIYDASPRQRTEAAPTTEPMFGNGGNMEANGEPDEDDLDALMAEEEAEQETSTSLFGSGKAMQKPPAQPRQDNDDEDDLDALMAEAAGEPSSTTATRPANDKRTTRSIIDEDEDDLDALMAEAEAEGPTAEKPSSHNPKAANEEERPPSTHYVDEDEEAAMAEMEGLW</sequence>
<gene>
    <name evidence="2" type="ORF">RRF57_002735</name>
</gene>
<evidence type="ECO:0000313" key="3">
    <source>
        <dbReference type="Proteomes" id="UP001305414"/>
    </source>
</evidence>
<dbReference type="AlphaFoldDB" id="A0AAN7YVV5"/>
<evidence type="ECO:0000313" key="2">
    <source>
        <dbReference type="EMBL" id="KAK5627020.1"/>
    </source>
</evidence>
<keyword evidence="3" id="KW-1185">Reference proteome</keyword>
<evidence type="ECO:0000256" key="1">
    <source>
        <dbReference type="SAM" id="MobiDB-lite"/>
    </source>
</evidence>
<feature type="region of interest" description="Disordered" evidence="1">
    <location>
        <begin position="19"/>
        <end position="247"/>
    </location>
</feature>
<organism evidence="2 3">
    <name type="scientific">Xylaria bambusicola</name>
    <dbReference type="NCBI Taxonomy" id="326684"/>
    <lineage>
        <taxon>Eukaryota</taxon>
        <taxon>Fungi</taxon>
        <taxon>Dikarya</taxon>
        <taxon>Ascomycota</taxon>
        <taxon>Pezizomycotina</taxon>
        <taxon>Sordariomycetes</taxon>
        <taxon>Xylariomycetidae</taxon>
        <taxon>Xylariales</taxon>
        <taxon>Xylariaceae</taxon>
        <taxon>Xylaria</taxon>
    </lineage>
</organism>
<comment type="caution">
    <text evidence="2">The sequence shown here is derived from an EMBL/GenBank/DDBJ whole genome shotgun (WGS) entry which is preliminary data.</text>
</comment>
<dbReference type="EMBL" id="JAWHQM010000004">
    <property type="protein sequence ID" value="KAK5627020.1"/>
    <property type="molecule type" value="Genomic_DNA"/>
</dbReference>
<accession>A0AAN7YVV5</accession>
<name>A0AAN7YVV5_9PEZI</name>
<feature type="compositionally biased region" description="Acidic residues" evidence="1">
    <location>
        <begin position="110"/>
        <end position="128"/>
    </location>
</feature>
<protein>
    <submittedName>
        <fullName evidence="2">Uncharacterized protein</fullName>
    </submittedName>
</protein>
<reference evidence="2 3" key="1">
    <citation type="submission" date="2023-10" db="EMBL/GenBank/DDBJ databases">
        <title>Draft genome sequence of Xylaria bambusicola isolate GMP-LS, the root and basal stem rot pathogen of sugarcane in Indonesia.</title>
        <authorList>
            <person name="Selvaraj P."/>
            <person name="Muralishankar V."/>
            <person name="Muruganantham S."/>
            <person name="Sp S."/>
            <person name="Haryani S."/>
            <person name="Lau K.J.X."/>
            <person name="Naqvi N.I."/>
        </authorList>
    </citation>
    <scope>NUCLEOTIDE SEQUENCE [LARGE SCALE GENOMIC DNA]</scope>
    <source>
        <strain evidence="2">GMP-LS</strain>
    </source>
</reference>